<dbReference type="OrthoDB" id="9762833at2"/>
<feature type="transmembrane region" description="Helical" evidence="7">
    <location>
        <begin position="352"/>
        <end position="374"/>
    </location>
</feature>
<accession>A0A4R4EGW5</accession>
<dbReference type="NCBIfam" id="NF037979">
    <property type="entry name" value="Na_transp"/>
    <property type="match status" value="1"/>
</dbReference>
<dbReference type="InterPro" id="IPR047218">
    <property type="entry name" value="YocR/YhdH-like"/>
</dbReference>
<evidence type="ECO:0000313" key="8">
    <source>
        <dbReference type="EMBL" id="TCZ78857.1"/>
    </source>
</evidence>
<evidence type="ECO:0000256" key="6">
    <source>
        <dbReference type="RuleBase" id="RU003732"/>
    </source>
</evidence>
<keyword evidence="9" id="KW-1185">Reference proteome</keyword>
<keyword evidence="4 7" id="KW-1133">Transmembrane helix</keyword>
<feature type="transmembrane region" description="Helical" evidence="7">
    <location>
        <begin position="306"/>
        <end position="332"/>
    </location>
</feature>
<keyword evidence="6" id="KW-0769">Symport</keyword>
<evidence type="ECO:0000256" key="4">
    <source>
        <dbReference type="ARBA" id="ARBA00022989"/>
    </source>
</evidence>
<dbReference type="GO" id="GO:0015293">
    <property type="term" value="F:symporter activity"/>
    <property type="evidence" value="ECO:0007669"/>
    <property type="project" value="UniProtKB-KW"/>
</dbReference>
<gene>
    <name evidence="8" type="ORF">E0485_07230</name>
</gene>
<name>A0A4R4EGW5_9BACL</name>
<dbReference type="SUPFAM" id="SSF161070">
    <property type="entry name" value="SNF-like"/>
    <property type="match status" value="1"/>
</dbReference>
<comment type="similarity">
    <text evidence="6">Belongs to the sodium:neurotransmitter symporter (SNF) (TC 2.A.22) family.</text>
</comment>
<feature type="transmembrane region" description="Helical" evidence="7">
    <location>
        <begin position="225"/>
        <end position="246"/>
    </location>
</feature>
<evidence type="ECO:0000256" key="1">
    <source>
        <dbReference type="ARBA" id="ARBA00004141"/>
    </source>
</evidence>
<protein>
    <recommendedName>
        <fullName evidence="6">Transporter</fullName>
    </recommendedName>
</protein>
<evidence type="ECO:0000256" key="2">
    <source>
        <dbReference type="ARBA" id="ARBA00022448"/>
    </source>
</evidence>
<dbReference type="InterPro" id="IPR000175">
    <property type="entry name" value="Na/ntran_symport"/>
</dbReference>
<dbReference type="Pfam" id="PF00209">
    <property type="entry name" value="SNF"/>
    <property type="match status" value="2"/>
</dbReference>
<proteinExistence type="inferred from homology"/>
<feature type="transmembrane region" description="Helical" evidence="7">
    <location>
        <begin position="20"/>
        <end position="40"/>
    </location>
</feature>
<sequence>MGNKTAGQSSDSPSNSGDQFSSIGFIASAIGSAIGLGNLWKFPYIAGKHGGGAFLIVFVICLIFVGMPILLAELSIGRGGRGNASTSYLKLSGSKLWARSGFLSIFASFLIMCFYSVVAGWTLYYTFTSFTGSLYESTNFSEHFSQFTGSYGPIIWQLIALLICLAIIMRGVSSGIERFNKILIPLLAIVLVILMVRSLMLPGALEGAEFFFKPDFSKITGESVLDALGQAFFSLSLGMGAMITFGSYVNKKQSLTAATLAVSGGNILYALIAGLIIFPVTFTYGIEAGQGPGLVFAALPAAFEAMPFGSIFGGLFFGLLAMAALTSAVSLLEVNVAYAISKWKWSRARATYLITFIIFLISIPTSLSMGGILGDYKLWGYNLFDLIDYVASNILLPISGLASTLFAGYVWKYAAEESGLTPLWQRGWIFLLRYITPILVAFVFLYSVGLLNIF</sequence>
<evidence type="ECO:0000256" key="5">
    <source>
        <dbReference type="ARBA" id="ARBA00023136"/>
    </source>
</evidence>
<evidence type="ECO:0000256" key="7">
    <source>
        <dbReference type="SAM" id="Phobius"/>
    </source>
</evidence>
<evidence type="ECO:0000313" key="9">
    <source>
        <dbReference type="Proteomes" id="UP000295418"/>
    </source>
</evidence>
<organism evidence="8 9">
    <name type="scientific">Paenibacillus albiflavus</name>
    <dbReference type="NCBI Taxonomy" id="2545760"/>
    <lineage>
        <taxon>Bacteria</taxon>
        <taxon>Bacillati</taxon>
        <taxon>Bacillota</taxon>
        <taxon>Bacilli</taxon>
        <taxon>Bacillales</taxon>
        <taxon>Paenibacillaceae</taxon>
        <taxon>Paenibacillus</taxon>
    </lineage>
</organism>
<dbReference type="PANTHER" id="PTHR42948">
    <property type="entry name" value="TRANSPORTER"/>
    <property type="match status" value="1"/>
</dbReference>
<dbReference type="PRINTS" id="PR00176">
    <property type="entry name" value="NANEUSMPORT"/>
</dbReference>
<dbReference type="PROSITE" id="PS50267">
    <property type="entry name" value="NA_NEUROTRAN_SYMP_3"/>
    <property type="match status" value="1"/>
</dbReference>
<dbReference type="Proteomes" id="UP000295418">
    <property type="component" value="Unassembled WGS sequence"/>
</dbReference>
<dbReference type="RefSeq" id="WP_132417307.1">
    <property type="nucleotide sequence ID" value="NZ_SKFG01000004.1"/>
</dbReference>
<dbReference type="InterPro" id="IPR037272">
    <property type="entry name" value="SNS_sf"/>
</dbReference>
<comment type="subcellular location">
    <subcellularLocation>
        <location evidence="1">Membrane</location>
        <topology evidence="1">Multi-pass membrane protein</topology>
    </subcellularLocation>
</comment>
<feature type="transmembrane region" description="Helical" evidence="7">
    <location>
        <begin position="394"/>
        <end position="411"/>
    </location>
</feature>
<feature type="transmembrane region" description="Helical" evidence="7">
    <location>
        <begin position="431"/>
        <end position="453"/>
    </location>
</feature>
<feature type="transmembrane region" description="Helical" evidence="7">
    <location>
        <begin position="267"/>
        <end position="286"/>
    </location>
</feature>
<evidence type="ECO:0000256" key="3">
    <source>
        <dbReference type="ARBA" id="ARBA00022692"/>
    </source>
</evidence>
<reference evidence="8 9" key="1">
    <citation type="submission" date="2019-03" db="EMBL/GenBank/DDBJ databases">
        <authorList>
            <person name="Kim M.K.M."/>
        </authorList>
    </citation>
    <scope>NUCLEOTIDE SEQUENCE [LARGE SCALE GENOMIC DNA]</scope>
    <source>
        <strain evidence="8 9">18JY21-1</strain>
    </source>
</reference>
<dbReference type="AlphaFoldDB" id="A0A4R4EGW5"/>
<comment type="caution">
    <text evidence="8">The sequence shown here is derived from an EMBL/GenBank/DDBJ whole genome shotgun (WGS) entry which is preliminary data.</text>
</comment>
<dbReference type="EMBL" id="SKFG01000004">
    <property type="protein sequence ID" value="TCZ78857.1"/>
    <property type="molecule type" value="Genomic_DNA"/>
</dbReference>
<keyword evidence="2 6" id="KW-0813">Transport</keyword>
<dbReference type="PROSITE" id="PS00610">
    <property type="entry name" value="NA_NEUROTRAN_SYMP_1"/>
    <property type="match status" value="1"/>
</dbReference>
<keyword evidence="3 6" id="KW-0812">Transmembrane</keyword>
<feature type="transmembrane region" description="Helical" evidence="7">
    <location>
        <begin position="96"/>
        <end position="124"/>
    </location>
</feature>
<feature type="transmembrane region" description="Helical" evidence="7">
    <location>
        <begin position="52"/>
        <end position="76"/>
    </location>
</feature>
<dbReference type="GO" id="GO:0016020">
    <property type="term" value="C:membrane"/>
    <property type="evidence" value="ECO:0007669"/>
    <property type="project" value="UniProtKB-SubCell"/>
</dbReference>
<dbReference type="PANTHER" id="PTHR42948:SF1">
    <property type="entry name" value="TRANSPORTER"/>
    <property type="match status" value="1"/>
</dbReference>
<dbReference type="CDD" id="cd10336">
    <property type="entry name" value="SLC6sbd_Tyt1-Like"/>
    <property type="match status" value="1"/>
</dbReference>
<keyword evidence="5 7" id="KW-0472">Membrane</keyword>
<feature type="transmembrane region" description="Helical" evidence="7">
    <location>
        <begin position="184"/>
        <end position="205"/>
    </location>
</feature>
<feature type="transmembrane region" description="Helical" evidence="7">
    <location>
        <begin position="154"/>
        <end position="172"/>
    </location>
</feature>